<accession>A0A9J6ACF4</accession>
<protein>
    <recommendedName>
        <fullName evidence="3">F-box protein</fullName>
    </recommendedName>
</protein>
<proteinExistence type="predicted"/>
<organism evidence="1 2">
    <name type="scientific">Solanum commersonii</name>
    <name type="common">Commerson's wild potato</name>
    <name type="synonym">Commerson's nightshade</name>
    <dbReference type="NCBI Taxonomy" id="4109"/>
    <lineage>
        <taxon>Eukaryota</taxon>
        <taxon>Viridiplantae</taxon>
        <taxon>Streptophyta</taxon>
        <taxon>Embryophyta</taxon>
        <taxon>Tracheophyta</taxon>
        <taxon>Spermatophyta</taxon>
        <taxon>Magnoliopsida</taxon>
        <taxon>eudicotyledons</taxon>
        <taxon>Gunneridae</taxon>
        <taxon>Pentapetalae</taxon>
        <taxon>asterids</taxon>
        <taxon>lamiids</taxon>
        <taxon>Solanales</taxon>
        <taxon>Solanaceae</taxon>
        <taxon>Solanoideae</taxon>
        <taxon>Solaneae</taxon>
        <taxon>Solanum</taxon>
    </lineage>
</organism>
<dbReference type="EMBL" id="JACXVP010000002">
    <property type="protein sequence ID" value="KAG5622137.1"/>
    <property type="molecule type" value="Genomic_DNA"/>
</dbReference>
<keyword evidence="2" id="KW-1185">Reference proteome</keyword>
<dbReference type="OrthoDB" id="1271311at2759"/>
<evidence type="ECO:0000313" key="1">
    <source>
        <dbReference type="EMBL" id="KAG5622137.1"/>
    </source>
</evidence>
<dbReference type="Proteomes" id="UP000824120">
    <property type="component" value="Chromosome 2"/>
</dbReference>
<sequence length="133" mass="15495">MWSEDLLRLIANCLVTFTDQVRFASVCTSWRSVLLSIRPSHLWCLLYRDDDNEIREKFLCLHETKVHYLDFISEVLGTVEKSHPVYELETYDDDGNTKTYFVSTNSTPTKPNCMGAAIYGCEHCNLAYCKPWR</sequence>
<gene>
    <name evidence="1" type="ORF">H5410_007355</name>
</gene>
<dbReference type="AlphaFoldDB" id="A0A9J6ACF4"/>
<evidence type="ECO:0008006" key="3">
    <source>
        <dbReference type="Google" id="ProtNLM"/>
    </source>
</evidence>
<reference evidence="1 2" key="1">
    <citation type="submission" date="2020-09" db="EMBL/GenBank/DDBJ databases">
        <title>De no assembly of potato wild relative species, Solanum commersonii.</title>
        <authorList>
            <person name="Cho K."/>
        </authorList>
    </citation>
    <scope>NUCLEOTIDE SEQUENCE [LARGE SCALE GENOMIC DNA]</scope>
    <source>
        <strain evidence="1">LZ3.2</strain>
        <tissue evidence="1">Leaf</tissue>
    </source>
</reference>
<name>A0A9J6ACF4_SOLCO</name>
<evidence type="ECO:0000313" key="2">
    <source>
        <dbReference type="Proteomes" id="UP000824120"/>
    </source>
</evidence>
<comment type="caution">
    <text evidence="1">The sequence shown here is derived from an EMBL/GenBank/DDBJ whole genome shotgun (WGS) entry which is preliminary data.</text>
</comment>